<keyword evidence="1" id="KW-0472">Membrane</keyword>
<reference evidence="2 3" key="1">
    <citation type="journal article" date="2013" name="Genome Biol.">
        <title>The genome sequence of the most widely cultivated cacao type and its use to identify candidate genes regulating pod color.</title>
        <authorList>
            <person name="Motamayor J.C."/>
            <person name="Mockaitis K."/>
            <person name="Schmutz J."/>
            <person name="Haiminen N."/>
            <person name="Iii D.L."/>
            <person name="Cornejo O."/>
            <person name="Findley S.D."/>
            <person name="Zheng P."/>
            <person name="Utro F."/>
            <person name="Royaert S."/>
            <person name="Saski C."/>
            <person name="Jenkins J."/>
            <person name="Podicheti R."/>
            <person name="Zhao M."/>
            <person name="Scheffler B.E."/>
            <person name="Stack J.C."/>
            <person name="Feltus F.A."/>
            <person name="Mustiga G.M."/>
            <person name="Amores F."/>
            <person name="Phillips W."/>
            <person name="Marelli J.P."/>
            <person name="May G.D."/>
            <person name="Shapiro H."/>
            <person name="Ma J."/>
            <person name="Bustamante C.D."/>
            <person name="Schnell R.J."/>
            <person name="Main D."/>
            <person name="Gilbert D."/>
            <person name="Parida L."/>
            <person name="Kuhn D.N."/>
        </authorList>
    </citation>
    <scope>NUCLEOTIDE SEQUENCE [LARGE SCALE GENOMIC DNA]</scope>
    <source>
        <strain evidence="3">cv. Matina 1-6</strain>
    </source>
</reference>
<sequence>MRSEGFPCIFITFTKCPFFLFGLLIISFFLLLISGSMKKDDTSALSSVLRKKKKAVILMHMQPRTLFLIHPSFLFFGNFVVMLILSIFINKSC</sequence>
<dbReference type="HOGENOM" id="CLU_2403980_0_0_1"/>
<keyword evidence="3" id="KW-1185">Reference proteome</keyword>
<accession>A0A061FIL9</accession>
<evidence type="ECO:0000256" key="1">
    <source>
        <dbReference type="SAM" id="Phobius"/>
    </source>
</evidence>
<dbReference type="EMBL" id="CM001886">
    <property type="protein sequence ID" value="EOY16733.1"/>
    <property type="molecule type" value="Genomic_DNA"/>
</dbReference>
<protein>
    <submittedName>
        <fullName evidence="2">Uncharacterized protein</fullName>
    </submittedName>
</protein>
<gene>
    <name evidence="2" type="ORF">TCM_035614</name>
</gene>
<dbReference type="Gramene" id="EOY16733">
    <property type="protein sequence ID" value="EOY16733"/>
    <property type="gene ID" value="TCM_035614"/>
</dbReference>
<feature type="transmembrane region" description="Helical" evidence="1">
    <location>
        <begin position="68"/>
        <end position="89"/>
    </location>
</feature>
<name>A0A061FIL9_THECC</name>
<organism evidence="2 3">
    <name type="scientific">Theobroma cacao</name>
    <name type="common">Cacao</name>
    <name type="synonym">Cocoa</name>
    <dbReference type="NCBI Taxonomy" id="3641"/>
    <lineage>
        <taxon>Eukaryota</taxon>
        <taxon>Viridiplantae</taxon>
        <taxon>Streptophyta</taxon>
        <taxon>Embryophyta</taxon>
        <taxon>Tracheophyta</taxon>
        <taxon>Spermatophyta</taxon>
        <taxon>Magnoliopsida</taxon>
        <taxon>eudicotyledons</taxon>
        <taxon>Gunneridae</taxon>
        <taxon>Pentapetalae</taxon>
        <taxon>rosids</taxon>
        <taxon>malvids</taxon>
        <taxon>Malvales</taxon>
        <taxon>Malvaceae</taxon>
        <taxon>Byttnerioideae</taxon>
        <taxon>Theobroma</taxon>
    </lineage>
</organism>
<dbReference type="Proteomes" id="UP000026915">
    <property type="component" value="Chromosome 8"/>
</dbReference>
<dbReference type="InParanoid" id="A0A061FIL9"/>
<evidence type="ECO:0000313" key="2">
    <source>
        <dbReference type="EMBL" id="EOY16733.1"/>
    </source>
</evidence>
<keyword evidence="1" id="KW-0812">Transmembrane</keyword>
<dbReference type="AlphaFoldDB" id="A0A061FIL9"/>
<feature type="transmembrane region" description="Helical" evidence="1">
    <location>
        <begin position="12"/>
        <end position="33"/>
    </location>
</feature>
<proteinExistence type="predicted"/>
<keyword evidence="1" id="KW-1133">Transmembrane helix</keyword>
<evidence type="ECO:0000313" key="3">
    <source>
        <dbReference type="Proteomes" id="UP000026915"/>
    </source>
</evidence>